<evidence type="ECO:0000313" key="2">
    <source>
        <dbReference type="Proteomes" id="UP000789759"/>
    </source>
</evidence>
<gene>
    <name evidence="1" type="ORF">CPELLU_LOCUS13390</name>
</gene>
<name>A0A9N9IAZ2_9GLOM</name>
<proteinExistence type="predicted"/>
<dbReference type="EMBL" id="CAJVQA010014156">
    <property type="protein sequence ID" value="CAG8729335.1"/>
    <property type="molecule type" value="Genomic_DNA"/>
</dbReference>
<accession>A0A9N9IAZ2</accession>
<reference evidence="1" key="1">
    <citation type="submission" date="2021-06" db="EMBL/GenBank/DDBJ databases">
        <authorList>
            <person name="Kallberg Y."/>
            <person name="Tangrot J."/>
            <person name="Rosling A."/>
        </authorList>
    </citation>
    <scope>NUCLEOTIDE SEQUENCE</scope>
    <source>
        <strain evidence="1">FL966</strain>
    </source>
</reference>
<dbReference type="AlphaFoldDB" id="A0A9N9IAZ2"/>
<sequence length="118" mass="13902">MQEQLDLSYVENTLSLMVIELLDIGHLSVAFLVHPPLIKVTSIVRDHNYNMISDICLYAPKYRKLLEKIKEKIRFYVTKGNIRSKQIYPLLVTSFPNQYIHKRDLYNKVQKIKAPLIK</sequence>
<organism evidence="1 2">
    <name type="scientific">Cetraspora pellucida</name>
    <dbReference type="NCBI Taxonomy" id="1433469"/>
    <lineage>
        <taxon>Eukaryota</taxon>
        <taxon>Fungi</taxon>
        <taxon>Fungi incertae sedis</taxon>
        <taxon>Mucoromycota</taxon>
        <taxon>Glomeromycotina</taxon>
        <taxon>Glomeromycetes</taxon>
        <taxon>Diversisporales</taxon>
        <taxon>Gigasporaceae</taxon>
        <taxon>Cetraspora</taxon>
    </lineage>
</organism>
<dbReference type="OrthoDB" id="2437872at2759"/>
<dbReference type="Proteomes" id="UP000789759">
    <property type="component" value="Unassembled WGS sequence"/>
</dbReference>
<protein>
    <submittedName>
        <fullName evidence="1">1653_t:CDS:1</fullName>
    </submittedName>
</protein>
<comment type="caution">
    <text evidence="1">The sequence shown here is derived from an EMBL/GenBank/DDBJ whole genome shotgun (WGS) entry which is preliminary data.</text>
</comment>
<keyword evidence="2" id="KW-1185">Reference proteome</keyword>
<evidence type="ECO:0000313" key="1">
    <source>
        <dbReference type="EMBL" id="CAG8729335.1"/>
    </source>
</evidence>